<accession>A0A644Y946</accession>
<gene>
    <name evidence="1" type="ORF">SDC9_71489</name>
</gene>
<proteinExistence type="predicted"/>
<sequence length="339" mass="34603">MPDLFAERAVLQLLDVFDDLGLRFRIDQIVVERTEEHAAVFEGTEDHFVAEGAVFGLLKADGEHTGVVGDDAAGNAGVLAEQVGGLADVDNLDGIAVGLVDGLTRAGVDGGSIAKEHVCAFIDHGSGKLHALGGVIERTGIGGDNLDGGVDDLRCSGELRELGLRCVEFHAADEADDVGLAHEAGDDARDGADLVGVGQDAHDVGGGQFGGAVEHRERNVRVVGCNLLDGIAVLVARRKDHVIAEVAVADHRVGIGGLIDGIGVGGFPAAGCGGGGHAVVAGRTPATIGDAGIADHGNLEGFLFRCGGGFFGATGEHAEGQAQNERDSKNLLHKCSFPP</sequence>
<evidence type="ECO:0008006" key="2">
    <source>
        <dbReference type="Google" id="ProtNLM"/>
    </source>
</evidence>
<dbReference type="AlphaFoldDB" id="A0A644Y946"/>
<name>A0A644Y946_9ZZZZ</name>
<comment type="caution">
    <text evidence="1">The sequence shown here is derived from an EMBL/GenBank/DDBJ whole genome shotgun (WGS) entry which is preliminary data.</text>
</comment>
<protein>
    <recommendedName>
        <fullName evidence="2">NAD-specific glutamate dehydrogenase</fullName>
    </recommendedName>
</protein>
<reference evidence="1" key="1">
    <citation type="submission" date="2019-08" db="EMBL/GenBank/DDBJ databases">
        <authorList>
            <person name="Kucharzyk K."/>
            <person name="Murdoch R.W."/>
            <person name="Higgins S."/>
            <person name="Loffler F."/>
        </authorList>
    </citation>
    <scope>NUCLEOTIDE SEQUENCE</scope>
</reference>
<evidence type="ECO:0000313" key="1">
    <source>
        <dbReference type="EMBL" id="MPM25000.1"/>
    </source>
</evidence>
<dbReference type="EMBL" id="VSSQ01004391">
    <property type="protein sequence ID" value="MPM25000.1"/>
    <property type="molecule type" value="Genomic_DNA"/>
</dbReference>
<organism evidence="1">
    <name type="scientific">bioreactor metagenome</name>
    <dbReference type="NCBI Taxonomy" id="1076179"/>
    <lineage>
        <taxon>unclassified sequences</taxon>
        <taxon>metagenomes</taxon>
        <taxon>ecological metagenomes</taxon>
    </lineage>
</organism>